<feature type="domain" description="Potassium channel voltage dependent KCNQ C-terminal" evidence="17">
    <location>
        <begin position="330"/>
        <end position="515"/>
    </location>
</feature>
<evidence type="ECO:0000256" key="1">
    <source>
        <dbReference type="ARBA" id="ARBA00004651"/>
    </source>
</evidence>
<evidence type="ECO:0000313" key="18">
    <source>
        <dbReference type="Ensembl" id="ENSTRUP00000084115.1"/>
    </source>
</evidence>
<feature type="compositionally biased region" description="Low complexity" evidence="14">
    <location>
        <begin position="584"/>
        <end position="600"/>
    </location>
</feature>
<dbReference type="InterPro" id="IPR005821">
    <property type="entry name" value="Ion_trans_dom"/>
</dbReference>
<keyword evidence="10" id="KW-0406">Ion transport</keyword>
<evidence type="ECO:0000256" key="10">
    <source>
        <dbReference type="ARBA" id="ARBA00023065"/>
    </source>
</evidence>
<keyword evidence="9 15" id="KW-1133">Transmembrane helix</keyword>
<name>A0A674PEL4_TAKRU</name>
<dbReference type="SUPFAM" id="SSF81324">
    <property type="entry name" value="Voltage-gated potassium channels"/>
    <property type="match status" value="1"/>
</dbReference>
<keyword evidence="7" id="KW-0851">Voltage-gated channel</keyword>
<feature type="compositionally biased region" description="Polar residues" evidence="14">
    <location>
        <begin position="313"/>
        <end position="325"/>
    </location>
</feature>
<keyword evidence="19" id="KW-1185">Reference proteome</keyword>
<dbReference type="Pfam" id="PF00520">
    <property type="entry name" value="Ion_trans"/>
    <property type="match status" value="1"/>
</dbReference>
<feature type="region of interest" description="Disordered" evidence="14">
    <location>
        <begin position="615"/>
        <end position="699"/>
    </location>
</feature>
<keyword evidence="3" id="KW-1003">Cell membrane</keyword>
<feature type="transmembrane region" description="Helical" evidence="15">
    <location>
        <begin position="151"/>
        <end position="170"/>
    </location>
</feature>
<feature type="domain" description="Ion transport" evidence="16">
    <location>
        <begin position="13"/>
        <end position="238"/>
    </location>
</feature>
<feature type="region of interest" description="Disordered" evidence="14">
    <location>
        <begin position="360"/>
        <end position="379"/>
    </location>
</feature>
<evidence type="ECO:0000256" key="4">
    <source>
        <dbReference type="ARBA" id="ARBA00022538"/>
    </source>
</evidence>
<evidence type="ECO:0000259" key="17">
    <source>
        <dbReference type="Pfam" id="PF03520"/>
    </source>
</evidence>
<dbReference type="GO" id="GO:0005249">
    <property type="term" value="F:voltage-gated potassium channel activity"/>
    <property type="evidence" value="ECO:0007669"/>
    <property type="project" value="InterPro"/>
</dbReference>
<feature type="compositionally biased region" description="Gly residues" evidence="14">
    <location>
        <begin position="802"/>
        <end position="815"/>
    </location>
</feature>
<evidence type="ECO:0000256" key="2">
    <source>
        <dbReference type="ARBA" id="ARBA00022448"/>
    </source>
</evidence>
<evidence type="ECO:0000256" key="13">
    <source>
        <dbReference type="ARBA" id="ARBA00034430"/>
    </source>
</evidence>
<sequence length="826" mass="90507">KVSTVVCITDLLLSLFILVFSCLVLSVFSTIPPHQDFSSYCLLILEFVMIVVFGLEYIIRIWSAGCCCRYRGWPGRLRFARKPFCVIDIIVLIASVAVVSAGSQGNIFATSVLRSLRFLQILRMVRMDRRGGTWKLLGSVVYAHSKELVTAWYIGFLVLIFSSFLVYLVENKFNKEFATYADALWWGTITLTTIGYGDKTPKTWTGRMLSAGFALLGISFFALPAGILGSGFALKVQEQHRQKHFEKRRNPAAYLIQCVWRSYAADENSVSIATWKPHLKALHTCSPTKKEQGESTTSQKLSFKERVRMASPRGQTIKNRQTSSGNDRRSPVTDINTEGTSPAKVQKSWSFNDRTRFRPSLRLKSQSRSTTDDSNVAGEDGFDEKGCNCEISVDDLLPAVKSVIRAVRIMKFYVAKKKFKETLRPYDVKDVIEQYSAGHLDMLCRIKSLQTRVDQILGKGQIPLDKKIREKLLSDGDILEDMSMLGRVCKVERQVQSIESKLDSLLDIYRQLLHKGSSSALTLSSLPLFELEQTSDYPSSVFSKDLSCSSQVSGSGAPHPGGCVSHSSTNSRLSQGGLRLILAPSSDSSSTPPSHVGSCSFSPSPLSHHNHLYTQTQAASPESVTDEAVSSPLPILTPNSLSSGGCGGVKDGAFPLLTRFPPPHSPNQAGSTDSPQTVSLEASPNVEDMSGGAGMEDSNLSFGMEVSRLRQQLHGSSSKGRTNSQDEASCKRHMSLELQPLVSPPVNCCSDKNLKEKGLGRSVDVRRDLMHAPLEAVQDARHSLSSPSPSPSSDSHSCSQDPGGGEGGGGVGMGIGYRQDWREWMG</sequence>
<dbReference type="PRINTS" id="PR01459">
    <property type="entry name" value="KCNQCHANNEL"/>
</dbReference>
<feature type="transmembrane region" description="Helical" evidence="15">
    <location>
        <begin position="37"/>
        <end position="62"/>
    </location>
</feature>
<dbReference type="GeneTree" id="ENSGT00940000155933"/>
<reference evidence="18" key="2">
    <citation type="submission" date="2025-08" db="UniProtKB">
        <authorList>
            <consortium name="Ensembl"/>
        </authorList>
    </citation>
    <scope>IDENTIFICATION</scope>
</reference>
<reference evidence="18" key="3">
    <citation type="submission" date="2025-09" db="UniProtKB">
        <authorList>
            <consortium name="Ensembl"/>
        </authorList>
    </citation>
    <scope>IDENTIFICATION</scope>
</reference>
<dbReference type="Gene3D" id="6.10.140.1910">
    <property type="match status" value="2"/>
</dbReference>
<dbReference type="Gene3D" id="1.10.287.70">
    <property type="match status" value="1"/>
</dbReference>
<dbReference type="AlphaFoldDB" id="A0A674PEL4"/>
<evidence type="ECO:0000256" key="8">
    <source>
        <dbReference type="ARBA" id="ARBA00022958"/>
    </source>
</evidence>
<keyword evidence="12" id="KW-0407">Ion channel</keyword>
<evidence type="ECO:0000259" key="16">
    <source>
        <dbReference type="Pfam" id="PF00520"/>
    </source>
</evidence>
<keyword evidence="8" id="KW-0630">Potassium</keyword>
<dbReference type="InterPro" id="IPR013821">
    <property type="entry name" value="K_chnl_volt-dep_KCNQ_C"/>
</dbReference>
<protein>
    <submittedName>
        <fullName evidence="18">Potassium voltage-gated channel, KQT-like subfamily, member 5b</fullName>
    </submittedName>
</protein>
<proteinExistence type="predicted"/>
<dbReference type="InterPro" id="IPR003937">
    <property type="entry name" value="K_chnl_volt-dep_KCNQ"/>
</dbReference>
<evidence type="ECO:0000256" key="14">
    <source>
        <dbReference type="SAM" id="MobiDB-lite"/>
    </source>
</evidence>
<feature type="region of interest" description="Disordered" evidence="14">
    <location>
        <begin position="286"/>
        <end position="349"/>
    </location>
</feature>
<evidence type="ECO:0000313" key="19">
    <source>
        <dbReference type="Proteomes" id="UP000005226"/>
    </source>
</evidence>
<keyword evidence="5 15" id="KW-0812">Transmembrane</keyword>
<comment type="subcellular location">
    <subcellularLocation>
        <location evidence="1">Cell membrane</location>
        <topology evidence="1">Multi-pass membrane protein</topology>
    </subcellularLocation>
</comment>
<accession>A0A674PEL4</accession>
<feature type="transmembrane region" description="Helical" evidence="15">
    <location>
        <begin position="12"/>
        <end position="31"/>
    </location>
</feature>
<evidence type="ECO:0000256" key="15">
    <source>
        <dbReference type="SAM" id="Phobius"/>
    </source>
</evidence>
<dbReference type="GO" id="GO:0008076">
    <property type="term" value="C:voltage-gated potassium channel complex"/>
    <property type="evidence" value="ECO:0007669"/>
    <property type="project" value="TreeGrafter"/>
</dbReference>
<keyword evidence="6" id="KW-0631">Potassium channel</keyword>
<keyword evidence="2" id="KW-0813">Transport</keyword>
<dbReference type="Pfam" id="PF03520">
    <property type="entry name" value="KCNQ_channel"/>
    <property type="match status" value="1"/>
</dbReference>
<organism evidence="18 19">
    <name type="scientific">Takifugu rubripes</name>
    <name type="common">Japanese pufferfish</name>
    <name type="synonym">Fugu rubripes</name>
    <dbReference type="NCBI Taxonomy" id="31033"/>
    <lineage>
        <taxon>Eukaryota</taxon>
        <taxon>Metazoa</taxon>
        <taxon>Chordata</taxon>
        <taxon>Craniata</taxon>
        <taxon>Vertebrata</taxon>
        <taxon>Euteleostomi</taxon>
        <taxon>Actinopterygii</taxon>
        <taxon>Neopterygii</taxon>
        <taxon>Teleostei</taxon>
        <taxon>Neoteleostei</taxon>
        <taxon>Acanthomorphata</taxon>
        <taxon>Eupercaria</taxon>
        <taxon>Tetraodontiformes</taxon>
        <taxon>Tetradontoidea</taxon>
        <taxon>Tetraodontidae</taxon>
        <taxon>Takifugu</taxon>
    </lineage>
</organism>
<feature type="compositionally biased region" description="Polar residues" evidence="14">
    <location>
        <begin position="711"/>
        <end position="727"/>
    </location>
</feature>
<feature type="compositionally biased region" description="Polar residues" evidence="14">
    <location>
        <begin position="363"/>
        <end position="374"/>
    </location>
</feature>
<feature type="region of interest" description="Disordered" evidence="14">
    <location>
        <begin position="778"/>
        <end position="826"/>
    </location>
</feature>
<reference evidence="18 19" key="1">
    <citation type="journal article" date="2011" name="Genome Biol. Evol.">
        <title>Integration of the genetic map and genome assembly of fugu facilitates insights into distinct features of genome evolution in teleosts and mammals.</title>
        <authorList>
            <person name="Kai W."/>
            <person name="Kikuchi K."/>
            <person name="Tohari S."/>
            <person name="Chew A.K."/>
            <person name="Tay A."/>
            <person name="Fujiwara A."/>
            <person name="Hosoya S."/>
            <person name="Suetake H."/>
            <person name="Naruse K."/>
            <person name="Brenner S."/>
            <person name="Suzuki Y."/>
            <person name="Venkatesh B."/>
        </authorList>
    </citation>
    <scope>NUCLEOTIDE SEQUENCE [LARGE SCALE GENOMIC DNA]</scope>
</reference>
<evidence type="ECO:0000256" key="12">
    <source>
        <dbReference type="ARBA" id="ARBA00023303"/>
    </source>
</evidence>
<feature type="compositionally biased region" description="Low complexity" evidence="14">
    <location>
        <begin position="783"/>
        <end position="799"/>
    </location>
</feature>
<evidence type="ECO:0000256" key="3">
    <source>
        <dbReference type="ARBA" id="ARBA00022475"/>
    </source>
</evidence>
<dbReference type="Ensembl" id="ENSTRUT00000080344.1">
    <property type="protein sequence ID" value="ENSTRUP00000084115.1"/>
    <property type="gene ID" value="ENSTRUG00000008301.3"/>
</dbReference>
<dbReference type="FunFam" id="1.10.287.70:FF:000016">
    <property type="entry name" value="Putative potassium voltage-gated channel subfamily KQT member 2"/>
    <property type="match status" value="1"/>
</dbReference>
<feature type="compositionally biased region" description="Polar residues" evidence="14">
    <location>
        <begin position="666"/>
        <end position="682"/>
    </location>
</feature>
<keyword evidence="4" id="KW-0633">Potassium transport</keyword>
<dbReference type="PANTHER" id="PTHR47735:SF8">
    <property type="entry name" value="POTASSIUM VOLTAGE-GATED CHANNEL SUBFAMILY KQT MEMBER 5"/>
    <property type="match status" value="1"/>
</dbReference>
<evidence type="ECO:0000256" key="6">
    <source>
        <dbReference type="ARBA" id="ARBA00022826"/>
    </source>
</evidence>
<keyword evidence="11 15" id="KW-0472">Membrane</keyword>
<feature type="transmembrane region" description="Helical" evidence="15">
    <location>
        <begin position="208"/>
        <end position="234"/>
    </location>
</feature>
<comment type="catalytic activity">
    <reaction evidence="13">
        <text>K(+)(in) = K(+)(out)</text>
        <dbReference type="Rhea" id="RHEA:29463"/>
        <dbReference type="ChEBI" id="CHEBI:29103"/>
    </reaction>
</comment>
<dbReference type="PRINTS" id="PR00169">
    <property type="entry name" value="KCHANNEL"/>
</dbReference>
<evidence type="ECO:0000256" key="9">
    <source>
        <dbReference type="ARBA" id="ARBA00022989"/>
    </source>
</evidence>
<feature type="region of interest" description="Disordered" evidence="14">
    <location>
        <begin position="582"/>
        <end position="603"/>
    </location>
</feature>
<evidence type="ECO:0000256" key="5">
    <source>
        <dbReference type="ARBA" id="ARBA00022692"/>
    </source>
</evidence>
<gene>
    <name evidence="18" type="primary">LOC101062564</name>
</gene>
<feature type="transmembrane region" description="Helical" evidence="15">
    <location>
        <begin position="83"/>
        <end position="103"/>
    </location>
</feature>
<dbReference type="FunFam" id="1.20.120.350:FF:000017">
    <property type="entry name" value="potassium voltage-gated channel subfamily KQT member 1"/>
    <property type="match status" value="1"/>
</dbReference>
<dbReference type="PANTHER" id="PTHR47735">
    <property type="entry name" value="POTASSIUM VOLTAGE-GATED CHANNEL SUBFAMILY KQT MEMBER 4"/>
    <property type="match status" value="1"/>
</dbReference>
<feature type="region of interest" description="Disordered" evidence="14">
    <location>
        <begin position="711"/>
        <end position="731"/>
    </location>
</feature>
<dbReference type="Proteomes" id="UP000005226">
    <property type="component" value="Chromosome 17"/>
</dbReference>
<evidence type="ECO:0000256" key="11">
    <source>
        <dbReference type="ARBA" id="ARBA00023136"/>
    </source>
</evidence>
<evidence type="ECO:0000256" key="7">
    <source>
        <dbReference type="ARBA" id="ARBA00022882"/>
    </source>
</evidence>